<evidence type="ECO:0000313" key="11">
    <source>
        <dbReference type="EMBL" id="OIO08596.1"/>
    </source>
</evidence>
<keyword evidence="2 7" id="KW-0699">rRNA-binding</keyword>
<dbReference type="Pfam" id="PF00297">
    <property type="entry name" value="Ribosomal_L3"/>
    <property type="match status" value="1"/>
</dbReference>
<organism evidence="11 12">
    <name type="scientific">Candidatus Falkowbacteria bacterium CG1_02_37_44</name>
    <dbReference type="NCBI Taxonomy" id="1805146"/>
    <lineage>
        <taxon>Bacteria</taxon>
        <taxon>Candidatus Falkowiibacteriota</taxon>
    </lineage>
</organism>
<protein>
    <recommendedName>
        <fullName evidence="6 7">Large ribosomal subunit protein uL3</fullName>
    </recommendedName>
</protein>
<evidence type="ECO:0000256" key="4">
    <source>
        <dbReference type="ARBA" id="ARBA00022980"/>
    </source>
</evidence>
<dbReference type="Gene3D" id="3.30.160.810">
    <property type="match status" value="1"/>
</dbReference>
<evidence type="ECO:0000256" key="7">
    <source>
        <dbReference type="HAMAP-Rule" id="MF_01325"/>
    </source>
</evidence>
<sequence length="343" mass="37548">MKFILGKKIEMAQIWQGDKVAAVTKVEAGPCVIAQIKGKTKDGYEAMQIGFGAKKEKNIKKPQIGHMKKISTQAIASAIGGKGSVSGGKKNLKYLREFRIDNINKDLKVGDIINVSTFALNDVINVSGISKGKGFQGVVKRFKLSGAPATHGNKDQLRMTGSIGSSGPAHVFKNRRMPGRMGGDKKTISNLKIINIDAPNNLLYIKGAVPGIKGGLLLITGDGELKVEKISPESNARENKKAGNQASKDLAKNQVGKDRFANLAQEIKDKISQPRIIKSINILEEKNNLDLVSMIAKVINKEIEYSQLKNHLMEFYNFDEAKAGELDKELKEKVFIEVSDYLQ</sequence>
<dbReference type="GO" id="GO:0006412">
    <property type="term" value="P:translation"/>
    <property type="evidence" value="ECO:0007669"/>
    <property type="project" value="UniProtKB-UniRule"/>
</dbReference>
<name>A0A1J4T8T6_9BACT</name>
<dbReference type="Gene3D" id="2.40.30.10">
    <property type="entry name" value="Translation factors"/>
    <property type="match status" value="1"/>
</dbReference>
<dbReference type="EMBL" id="MNUU01000006">
    <property type="protein sequence ID" value="OIO08596.1"/>
    <property type="molecule type" value="Genomic_DNA"/>
</dbReference>
<evidence type="ECO:0000256" key="9">
    <source>
        <dbReference type="RuleBase" id="RU003906"/>
    </source>
</evidence>
<dbReference type="FunFam" id="2.40.30.10:FF:000004">
    <property type="entry name" value="50S ribosomal protein L3"/>
    <property type="match status" value="1"/>
</dbReference>
<dbReference type="InterPro" id="IPR009000">
    <property type="entry name" value="Transl_B-barrel_sf"/>
</dbReference>
<reference evidence="11 12" key="1">
    <citation type="journal article" date="2016" name="Environ. Microbiol.">
        <title>Genomic resolution of a cold subsurface aquifer community provides metabolic insights for novel microbes adapted to high CO concentrations.</title>
        <authorList>
            <person name="Probst A.J."/>
            <person name="Castelle C.J."/>
            <person name="Singh A."/>
            <person name="Brown C.T."/>
            <person name="Anantharaman K."/>
            <person name="Sharon I."/>
            <person name="Hug L.A."/>
            <person name="Burstein D."/>
            <person name="Emerson J.B."/>
            <person name="Thomas B.C."/>
            <person name="Banfield J.F."/>
        </authorList>
    </citation>
    <scope>NUCLEOTIDE SEQUENCE [LARGE SCALE GENOMIC DNA]</scope>
    <source>
        <strain evidence="11">CG1_02_37_44</strain>
    </source>
</reference>
<proteinExistence type="inferred from homology"/>
<dbReference type="AlphaFoldDB" id="A0A1J4T8T6"/>
<gene>
    <name evidence="7" type="primary">rplC</name>
    <name evidence="11" type="ORF">AUJ27_00460</name>
</gene>
<dbReference type="InterPro" id="IPR000597">
    <property type="entry name" value="Ribosomal_uL3"/>
</dbReference>
<dbReference type="SUPFAM" id="SSF50447">
    <property type="entry name" value="Translation proteins"/>
    <property type="match status" value="1"/>
</dbReference>
<evidence type="ECO:0000313" key="12">
    <source>
        <dbReference type="Proteomes" id="UP000183192"/>
    </source>
</evidence>
<dbReference type="HAMAP" id="MF_01325_B">
    <property type="entry name" value="Ribosomal_uL3_B"/>
    <property type="match status" value="1"/>
</dbReference>
<dbReference type="Proteomes" id="UP000183192">
    <property type="component" value="Unassembled WGS sequence"/>
</dbReference>
<evidence type="ECO:0000256" key="10">
    <source>
        <dbReference type="SAM" id="MobiDB-lite"/>
    </source>
</evidence>
<dbReference type="InterPro" id="IPR019926">
    <property type="entry name" value="Ribosomal_uL3_CS"/>
</dbReference>
<comment type="similarity">
    <text evidence="1 7 8">Belongs to the universal ribosomal protein uL3 family.</text>
</comment>
<feature type="compositionally biased region" description="Basic and acidic residues" evidence="10">
    <location>
        <begin position="231"/>
        <end position="241"/>
    </location>
</feature>
<dbReference type="InterPro" id="IPR019927">
    <property type="entry name" value="Ribosomal_uL3_bac/org-type"/>
</dbReference>
<accession>A0A1J4T8T6</accession>
<dbReference type="PANTHER" id="PTHR11229">
    <property type="entry name" value="50S RIBOSOMAL PROTEIN L3"/>
    <property type="match status" value="1"/>
</dbReference>
<comment type="subunit">
    <text evidence="7 9">Part of the 50S ribosomal subunit. Forms a cluster with proteins L14 and L19.</text>
</comment>
<evidence type="ECO:0000256" key="5">
    <source>
        <dbReference type="ARBA" id="ARBA00023274"/>
    </source>
</evidence>
<feature type="region of interest" description="Disordered" evidence="10">
    <location>
        <begin position="231"/>
        <end position="251"/>
    </location>
</feature>
<comment type="caution">
    <text evidence="11">The sequence shown here is derived from an EMBL/GenBank/DDBJ whole genome shotgun (WGS) entry which is preliminary data.</text>
</comment>
<evidence type="ECO:0000256" key="6">
    <source>
        <dbReference type="ARBA" id="ARBA00035243"/>
    </source>
</evidence>
<keyword evidence="5 7" id="KW-0687">Ribonucleoprotein</keyword>
<evidence type="ECO:0000256" key="1">
    <source>
        <dbReference type="ARBA" id="ARBA00006540"/>
    </source>
</evidence>
<dbReference type="NCBIfam" id="TIGR03625">
    <property type="entry name" value="L3_bact"/>
    <property type="match status" value="1"/>
</dbReference>
<evidence type="ECO:0000256" key="2">
    <source>
        <dbReference type="ARBA" id="ARBA00022730"/>
    </source>
</evidence>
<dbReference type="GO" id="GO:0019843">
    <property type="term" value="F:rRNA binding"/>
    <property type="evidence" value="ECO:0007669"/>
    <property type="project" value="UniProtKB-UniRule"/>
</dbReference>
<keyword evidence="4 7" id="KW-0689">Ribosomal protein</keyword>
<keyword evidence="3 7" id="KW-0694">RNA-binding</keyword>
<comment type="function">
    <text evidence="7 9">One of the primary rRNA binding proteins, it binds directly near the 3'-end of the 23S rRNA, where it nucleates assembly of the 50S subunit.</text>
</comment>
<dbReference type="GO" id="GO:0022625">
    <property type="term" value="C:cytosolic large ribosomal subunit"/>
    <property type="evidence" value="ECO:0007669"/>
    <property type="project" value="TreeGrafter"/>
</dbReference>
<dbReference type="PANTHER" id="PTHR11229:SF16">
    <property type="entry name" value="LARGE RIBOSOMAL SUBUNIT PROTEIN UL3C"/>
    <property type="match status" value="1"/>
</dbReference>
<evidence type="ECO:0000256" key="8">
    <source>
        <dbReference type="RuleBase" id="RU003905"/>
    </source>
</evidence>
<evidence type="ECO:0000256" key="3">
    <source>
        <dbReference type="ARBA" id="ARBA00022884"/>
    </source>
</evidence>
<dbReference type="PROSITE" id="PS00474">
    <property type="entry name" value="RIBOSOMAL_L3"/>
    <property type="match status" value="1"/>
</dbReference>
<dbReference type="GO" id="GO:0003735">
    <property type="term" value="F:structural constituent of ribosome"/>
    <property type="evidence" value="ECO:0007669"/>
    <property type="project" value="UniProtKB-UniRule"/>
</dbReference>
<dbReference type="STRING" id="1805146.AUJ27_00460"/>